<dbReference type="Proteomes" id="UP000604341">
    <property type="component" value="Unassembled WGS sequence"/>
</dbReference>
<keyword evidence="1" id="KW-1188">Viral release from host cell</keyword>
<organism evidence="4 5">
    <name type="scientific">Deinococcus radiotolerans</name>
    <dbReference type="NCBI Taxonomy" id="1309407"/>
    <lineage>
        <taxon>Bacteria</taxon>
        <taxon>Thermotogati</taxon>
        <taxon>Deinococcota</taxon>
        <taxon>Deinococci</taxon>
        <taxon>Deinococcales</taxon>
        <taxon>Deinococcaceae</taxon>
        <taxon>Deinococcus</taxon>
    </lineage>
</organism>
<evidence type="ECO:0000313" key="5">
    <source>
        <dbReference type="Proteomes" id="UP000604341"/>
    </source>
</evidence>
<keyword evidence="5" id="KW-1185">Reference proteome</keyword>
<dbReference type="Pfam" id="PF10145">
    <property type="entry name" value="PhageMin_Tail"/>
    <property type="match status" value="1"/>
</dbReference>
<gene>
    <name evidence="4" type="ORF">GCM10010844_07310</name>
</gene>
<name>A0ABQ2FFZ5_9DEIO</name>
<evidence type="ECO:0000256" key="1">
    <source>
        <dbReference type="ARBA" id="ARBA00022612"/>
    </source>
</evidence>
<evidence type="ECO:0000256" key="2">
    <source>
        <dbReference type="SAM" id="MobiDB-lite"/>
    </source>
</evidence>
<comment type="caution">
    <text evidence="4">The sequence shown here is derived from an EMBL/GenBank/DDBJ whole genome shotgun (WGS) entry which is preliminary data.</text>
</comment>
<evidence type="ECO:0000313" key="4">
    <source>
        <dbReference type="EMBL" id="GGK91348.1"/>
    </source>
</evidence>
<feature type="domain" description="Phage tail tape measure protein" evidence="3">
    <location>
        <begin position="120"/>
        <end position="317"/>
    </location>
</feature>
<reference evidence="5" key="1">
    <citation type="journal article" date="2019" name="Int. J. Syst. Evol. Microbiol.">
        <title>The Global Catalogue of Microorganisms (GCM) 10K type strain sequencing project: providing services to taxonomists for standard genome sequencing and annotation.</title>
        <authorList>
            <consortium name="The Broad Institute Genomics Platform"/>
            <consortium name="The Broad Institute Genome Sequencing Center for Infectious Disease"/>
            <person name="Wu L."/>
            <person name="Ma J."/>
        </authorList>
    </citation>
    <scope>NUCLEOTIDE SEQUENCE [LARGE SCALE GENOMIC DNA]</scope>
    <source>
        <strain evidence="5">JCM 19173</strain>
    </source>
</reference>
<dbReference type="RefSeq" id="WP_189067574.1">
    <property type="nucleotide sequence ID" value="NZ_BMPE01000001.1"/>
</dbReference>
<feature type="region of interest" description="Disordered" evidence="2">
    <location>
        <begin position="975"/>
        <end position="997"/>
    </location>
</feature>
<protein>
    <submittedName>
        <fullName evidence="4">Phage tail protein</fullName>
    </submittedName>
</protein>
<sequence length="1360" mass="141798">MTTGGGFGGDGGDLLYTDVVARLDQKSFRQIESEVEQAGQSAGKKGGGALSGAFGGVLAGLPGLAATAAAAVGAALIGGVKASLDIASQARDGLREMQAQLGVTAEEAAVLGAQAKQVFANNFGDSLADANAMVIEVRKQMRGLADEDLGAATSAAAALADTFGGEVGEQAQAADTLMKNFGLTSQQAFDFLAKGYQNGLDRSGDFLDTIGEYSTQFKNGGASAEEFFSILQTGQQGGVLGTDKAADAFKEFVVRIQDGSKTTAQGLKDLGINADKLGKDLASGQVTAADAFGLVLGRLRETKDSTTQMQAGVALLGTQFEDLGKSGVLAINTAAVKMGDLNGATAQVSERYNTLGQFFQGAWRQVLLQLEPVGNLLLDLANDAMPAVKAAVAQVGPVVTAVVKFLVDGFRQGKQVAGQFASEFGPQIQRAVATFQPVVQAIGPLFASVFGLIRTLWETVLRPVFTAIAPLITGVVASVGNTLTLLVRIVTGVANAVSALLRGDVGGAVNALRGIFEDGVTFVVRQVRNMGSTILGLIKNLAPGMADAAANVIRGLISGIEGGAAKAVEAARKLAGNVITGVKDALLIKSPSRVMAEMGGYVSEGLANGIDKSSPKAQKAAAKLAKDTTAAAKKELEKSIAFDAWQDGLERLTVAQLKAAQATARAAGEADRYNAIKAELERRENAATAATKRATDEAKAHADQLAANRKAITDGLKFDAYVAGLSKYSDAQLVAAKANALAAGDGQRFNAVMAEQRARLEAAKVAADATAQALSDLNDAQIAAANSAAQRDPQGFTDAAYRQSFGAGDLGLVRSLAAVTGKSVADIRADVFAALEDAKRFAPEAAGIIERVYADALTHRREAAAEDARLTAQAIELANDARAQIVQNYQDEQAAADDARITTGYLAGQLDELAAQGLNAKSNGFIDYLTDLSKGTGKAAAAAQALLDNFDAFWTRARFRAGTVDVSETVSDLRRALPDVGPSSRSRPTAPPPNTTDLKPIAELEKEAMAWRTKIEAQIEATRRQDEYRVTLKGLTIEQLKAAQSLALQNGQAERYAVLTAEITRLQTEQAASEKAAADAHAEWVDNLNKIGFTAWVDGLRDMSDAQLQLALDTARLNENTAEFNALLAEQTRRLKERSDAAAKSADLELNGSNISDRFQKGRTDATEKAAGTIMNTVEAIGSLTNPATFLAFVLEKLNIVGTIFEGLLSVIAAPLAALQEPLRLIGELFGALIAPNLKLLAAVLTPVVNVLVAVYDALAALLKTVTFGLVDVTRDSYKASSKAVAGASGSVPSVGSAHTSVSSTPTVTLRLEVTNNFHITEGLNSPGTRQQLIGISRDTTLAVLQEVGLVKLPATLPAR</sequence>
<dbReference type="EMBL" id="BMPE01000001">
    <property type="protein sequence ID" value="GGK91348.1"/>
    <property type="molecule type" value="Genomic_DNA"/>
</dbReference>
<dbReference type="InterPro" id="IPR010090">
    <property type="entry name" value="Phage_tape_meas"/>
</dbReference>
<proteinExistence type="predicted"/>
<dbReference type="PANTHER" id="PTHR37813">
    <property type="entry name" value="FELS-2 PROPHAGE PROTEIN"/>
    <property type="match status" value="1"/>
</dbReference>
<dbReference type="PANTHER" id="PTHR37813:SF1">
    <property type="entry name" value="FELS-2 PROPHAGE PROTEIN"/>
    <property type="match status" value="1"/>
</dbReference>
<accession>A0ABQ2FFZ5</accession>
<evidence type="ECO:0000259" key="3">
    <source>
        <dbReference type="Pfam" id="PF10145"/>
    </source>
</evidence>